<dbReference type="InterPro" id="IPR029016">
    <property type="entry name" value="GAF-like_dom_sf"/>
</dbReference>
<sequence length="904" mass="99766">MLLNLCLLLTCAFLFSLTYREWPARDRVADHALRLAVAAAASVLLVLNTESFGPLKIDLRYVPIAMLTLRYGLGGGALVALPVVVLRLLESDVGGVVNLLNTLSVLGLSALLRRNLRAPLYQPRPWHLPLPYLGVGLPLFFIPLPPGLSALPTYLLMLALHTGASWLVQLLLHTRLGLLRAQAELRRQVNTDDLTRLGNRYRFDQDLARLDVGAQLVLLDVDDFRSLNERHGMAAGDRALRYIGQVMRDVAPDAAYRLSGEEFALLLNVGGETQARALVERVQARLAEPGELPWSGLTLSAGLVTRLLHESSGELMHRADEALYLAKTNGRNRVVVGTFQQGRPATETPETDAEIRPRYSLWQAQRTTMRLLSERRALTDTDWQELLRLAVTTVEGVDAASLNIREGKRFRVCAVDGYPDGLRGAYLSEPSQVAWYGRGSQAWLSGRPRVLRAAEIQPVWDAANGGMAMGHASTFERLGRREQLRANLCVPVMLGGEVVAHLNLDSFTSASVFTPQVIEDASTFAQQVAALLQLQERWRELDQLALLHGDLSRSLTDEEIASHLTDTAHDLMRTSYSILLRYDPATDMLVSAARAGINADWDRLPVDLRRGEGVSWRALQSAQIIRVADLMDVPEAYRPPHLDDSRRALMAVPLLSRRQEPLGVLCLLRPLHWPFQASDEALASMLASVGTRVMERSAHLNDLRATLEASLNTLGVALEARDFETQGHTARVQDLALRMAEALNLPDEERTALRHGAALHDIGKLCIPDAVLLKPGRLSPDERAVVEQHAPLGAQLVARIPFLHPQAHQVVRHHHERWDGAGYPDRLAGEKIPLLARIFALCDVYDALTSARPYKDAMPPEQATVILRDGAGTQFDPTLTDVFVRVLGCPDAPAQSPVTGRAHP</sequence>
<gene>
    <name evidence="4" type="ORF">GCM10008961_27080</name>
</gene>
<dbReference type="PROSITE" id="PS51832">
    <property type="entry name" value="HD_GYP"/>
    <property type="match status" value="1"/>
</dbReference>
<keyword evidence="5" id="KW-1185">Reference proteome</keyword>
<dbReference type="InterPro" id="IPR037522">
    <property type="entry name" value="HD_GYP_dom"/>
</dbReference>
<dbReference type="SMART" id="SM00065">
    <property type="entry name" value="GAF"/>
    <property type="match status" value="2"/>
</dbReference>
<feature type="transmembrane region" description="Helical" evidence="1">
    <location>
        <begin position="125"/>
        <end position="142"/>
    </location>
</feature>
<evidence type="ECO:0000313" key="5">
    <source>
        <dbReference type="Proteomes" id="UP000620633"/>
    </source>
</evidence>
<dbReference type="InterPro" id="IPR006675">
    <property type="entry name" value="HDIG_dom"/>
</dbReference>
<dbReference type="RefSeq" id="WP_189102576.1">
    <property type="nucleotide sequence ID" value="NZ_BMQO01000014.1"/>
</dbReference>
<dbReference type="CDD" id="cd01949">
    <property type="entry name" value="GGDEF"/>
    <property type="match status" value="1"/>
</dbReference>
<proteinExistence type="predicted"/>
<protein>
    <recommendedName>
        <fullName evidence="6">Diguanylate cyclase</fullName>
    </recommendedName>
</protein>
<dbReference type="SUPFAM" id="SSF55073">
    <property type="entry name" value="Nucleotide cyclase"/>
    <property type="match status" value="1"/>
</dbReference>
<dbReference type="InterPro" id="IPR052020">
    <property type="entry name" value="Cyclic_di-GMP/3'3'-cGAMP_PDE"/>
</dbReference>
<dbReference type="EMBL" id="BMQO01000014">
    <property type="protein sequence ID" value="GGS33868.1"/>
    <property type="molecule type" value="Genomic_DNA"/>
</dbReference>
<dbReference type="Gene3D" id="1.10.3210.10">
    <property type="entry name" value="Hypothetical protein af1432"/>
    <property type="match status" value="1"/>
</dbReference>
<dbReference type="SMART" id="SM00471">
    <property type="entry name" value="HDc"/>
    <property type="match status" value="1"/>
</dbReference>
<dbReference type="InterPro" id="IPR003607">
    <property type="entry name" value="HD/PDEase_dom"/>
</dbReference>
<dbReference type="PANTHER" id="PTHR45228">
    <property type="entry name" value="CYCLIC DI-GMP PHOSPHODIESTERASE TM_0186-RELATED"/>
    <property type="match status" value="1"/>
</dbReference>
<keyword evidence="1" id="KW-0472">Membrane</keyword>
<keyword evidence="1" id="KW-1133">Transmembrane helix</keyword>
<keyword evidence="1" id="KW-0812">Transmembrane</keyword>
<feature type="domain" description="GGDEF" evidence="2">
    <location>
        <begin position="212"/>
        <end position="339"/>
    </location>
</feature>
<evidence type="ECO:0000259" key="2">
    <source>
        <dbReference type="PROSITE" id="PS50887"/>
    </source>
</evidence>
<dbReference type="Pfam" id="PF00990">
    <property type="entry name" value="GGDEF"/>
    <property type="match status" value="1"/>
</dbReference>
<evidence type="ECO:0000256" key="1">
    <source>
        <dbReference type="SAM" id="Phobius"/>
    </source>
</evidence>
<dbReference type="SMART" id="SM00267">
    <property type="entry name" value="GGDEF"/>
    <property type="match status" value="1"/>
</dbReference>
<dbReference type="Pfam" id="PF01590">
    <property type="entry name" value="GAF"/>
    <property type="match status" value="1"/>
</dbReference>
<feature type="transmembrane region" description="Helical" evidence="1">
    <location>
        <begin position="36"/>
        <end position="55"/>
    </location>
</feature>
<dbReference type="Gene3D" id="3.30.70.270">
    <property type="match status" value="1"/>
</dbReference>
<dbReference type="SUPFAM" id="SSF55781">
    <property type="entry name" value="GAF domain-like"/>
    <property type="match status" value="2"/>
</dbReference>
<organism evidence="4 5">
    <name type="scientific">Deinococcus knuensis</name>
    <dbReference type="NCBI Taxonomy" id="1837380"/>
    <lineage>
        <taxon>Bacteria</taxon>
        <taxon>Thermotogati</taxon>
        <taxon>Deinococcota</taxon>
        <taxon>Deinococci</taxon>
        <taxon>Deinococcales</taxon>
        <taxon>Deinococcaceae</taxon>
        <taxon>Deinococcus</taxon>
    </lineage>
</organism>
<dbReference type="CDD" id="cd00077">
    <property type="entry name" value="HDc"/>
    <property type="match status" value="1"/>
</dbReference>
<evidence type="ECO:0008006" key="6">
    <source>
        <dbReference type="Google" id="ProtNLM"/>
    </source>
</evidence>
<feature type="transmembrane region" description="Helical" evidence="1">
    <location>
        <begin position="67"/>
        <end position="89"/>
    </location>
</feature>
<feature type="transmembrane region" description="Helical" evidence="1">
    <location>
        <begin position="95"/>
        <end position="113"/>
    </location>
</feature>
<accession>A0ABQ2SLY0</accession>
<dbReference type="Pfam" id="PF13185">
    <property type="entry name" value="GAF_2"/>
    <property type="match status" value="1"/>
</dbReference>
<evidence type="ECO:0000259" key="3">
    <source>
        <dbReference type="PROSITE" id="PS51832"/>
    </source>
</evidence>
<dbReference type="SUPFAM" id="SSF109604">
    <property type="entry name" value="HD-domain/PDEase-like"/>
    <property type="match status" value="1"/>
</dbReference>
<dbReference type="InterPro" id="IPR029787">
    <property type="entry name" value="Nucleotide_cyclase"/>
</dbReference>
<feature type="domain" description="HD-GYP" evidence="3">
    <location>
        <begin position="703"/>
        <end position="899"/>
    </location>
</feature>
<dbReference type="Gene3D" id="3.30.450.40">
    <property type="match status" value="2"/>
</dbReference>
<name>A0ABQ2SLY0_9DEIO</name>
<evidence type="ECO:0000313" key="4">
    <source>
        <dbReference type="EMBL" id="GGS33868.1"/>
    </source>
</evidence>
<dbReference type="PROSITE" id="PS50887">
    <property type="entry name" value="GGDEF"/>
    <property type="match status" value="1"/>
</dbReference>
<dbReference type="Proteomes" id="UP000620633">
    <property type="component" value="Unassembled WGS sequence"/>
</dbReference>
<dbReference type="Pfam" id="PF13487">
    <property type="entry name" value="HD_5"/>
    <property type="match status" value="1"/>
</dbReference>
<dbReference type="NCBIfam" id="TIGR00277">
    <property type="entry name" value="HDIG"/>
    <property type="match status" value="1"/>
</dbReference>
<dbReference type="InterPro" id="IPR043128">
    <property type="entry name" value="Rev_trsase/Diguanyl_cyclase"/>
</dbReference>
<dbReference type="NCBIfam" id="TIGR00254">
    <property type="entry name" value="GGDEF"/>
    <property type="match status" value="1"/>
</dbReference>
<comment type="caution">
    <text evidence="4">The sequence shown here is derived from an EMBL/GenBank/DDBJ whole genome shotgun (WGS) entry which is preliminary data.</text>
</comment>
<dbReference type="InterPro" id="IPR003018">
    <property type="entry name" value="GAF"/>
</dbReference>
<reference evidence="5" key="1">
    <citation type="journal article" date="2019" name="Int. J. Syst. Evol. Microbiol.">
        <title>The Global Catalogue of Microorganisms (GCM) 10K type strain sequencing project: providing services to taxonomists for standard genome sequencing and annotation.</title>
        <authorList>
            <consortium name="The Broad Institute Genomics Platform"/>
            <consortium name="The Broad Institute Genome Sequencing Center for Infectious Disease"/>
            <person name="Wu L."/>
            <person name="Ma J."/>
        </authorList>
    </citation>
    <scope>NUCLEOTIDE SEQUENCE [LARGE SCALE GENOMIC DNA]</scope>
    <source>
        <strain evidence="5">JCM 31406</strain>
    </source>
</reference>
<dbReference type="InterPro" id="IPR000160">
    <property type="entry name" value="GGDEF_dom"/>
</dbReference>